<dbReference type="EMBL" id="CP115667">
    <property type="protein sequence ID" value="WBW50278.1"/>
    <property type="molecule type" value="Genomic_DNA"/>
</dbReference>
<dbReference type="Proteomes" id="UP001210339">
    <property type="component" value="Chromosome"/>
</dbReference>
<proteinExistence type="predicted"/>
<dbReference type="Gene3D" id="1.10.3290.10">
    <property type="entry name" value="Fido-like domain"/>
    <property type="match status" value="1"/>
</dbReference>
<dbReference type="SUPFAM" id="SSF140931">
    <property type="entry name" value="Fic-like"/>
    <property type="match status" value="1"/>
</dbReference>
<gene>
    <name evidence="1" type="ORF">O6R05_01685</name>
</gene>
<evidence type="ECO:0000313" key="2">
    <source>
        <dbReference type="Proteomes" id="UP001210339"/>
    </source>
</evidence>
<keyword evidence="2" id="KW-1185">Reference proteome</keyword>
<organism evidence="1 2">
    <name type="scientific">Peptoniphilus equinus</name>
    <dbReference type="NCBI Taxonomy" id="3016343"/>
    <lineage>
        <taxon>Bacteria</taxon>
        <taxon>Bacillati</taxon>
        <taxon>Bacillota</taxon>
        <taxon>Tissierellia</taxon>
        <taxon>Tissierellales</taxon>
        <taxon>Peptoniphilaceae</taxon>
        <taxon>Peptoniphilus</taxon>
    </lineage>
</organism>
<protein>
    <submittedName>
        <fullName evidence="1">Uncharacterized protein</fullName>
    </submittedName>
</protein>
<dbReference type="RefSeq" id="WP_271191810.1">
    <property type="nucleotide sequence ID" value="NZ_CP115667.1"/>
</dbReference>
<evidence type="ECO:0000313" key="1">
    <source>
        <dbReference type="EMBL" id="WBW50278.1"/>
    </source>
</evidence>
<dbReference type="InterPro" id="IPR036597">
    <property type="entry name" value="Fido-like_dom_sf"/>
</dbReference>
<sequence>MDFKTDAYLHDDVYVRYISALLAKEGIDFTADDVASLLIERRTVGGKSLESFFLLYDTKRAMDYITELAKTGAPLTPHRLMEINRLLLQDVIPGGIYRTFNTDRGTTFMELHQAMDRLFQAMATMDVVPGGWFTNNFMTIAPFGHRNAATAAMVELYYHLIRGDAIDSCDLPHRYIMPH</sequence>
<reference evidence="1 2" key="1">
    <citation type="submission" date="2023-01" db="EMBL/GenBank/DDBJ databases">
        <authorList>
            <person name="Lee S.H."/>
            <person name="Jung H.S."/>
            <person name="Yun J.U."/>
        </authorList>
    </citation>
    <scope>NUCLEOTIDE SEQUENCE [LARGE SCALE GENOMIC DNA]</scope>
    <source>
        <strain evidence="1 2">CBA3646</strain>
    </source>
</reference>
<name>A0ABY7QWK0_9FIRM</name>
<accession>A0ABY7QWK0</accession>